<dbReference type="AlphaFoldDB" id="A0ABD1E1L9"/>
<dbReference type="PANTHER" id="PTHR47595:SF1">
    <property type="entry name" value="MYB_SANT-LIKE DNA-BINDING DOMAIN-CONTAINING PROTEIN"/>
    <property type="match status" value="1"/>
</dbReference>
<feature type="domain" description="Myb/SANT-like DNA-binding" evidence="2">
    <location>
        <begin position="97"/>
        <end position="183"/>
    </location>
</feature>
<evidence type="ECO:0000259" key="2">
    <source>
        <dbReference type="Pfam" id="PF13837"/>
    </source>
</evidence>
<protein>
    <recommendedName>
        <fullName evidence="2">Myb/SANT-like DNA-binding domain-containing protein</fullName>
    </recommendedName>
</protein>
<dbReference type="InterPro" id="IPR044822">
    <property type="entry name" value="Myb_DNA-bind_4"/>
</dbReference>
<dbReference type="Gene3D" id="1.10.10.60">
    <property type="entry name" value="Homeodomain-like"/>
    <property type="match status" value="1"/>
</dbReference>
<gene>
    <name evidence="3" type="ORF">ABEB36_014944</name>
</gene>
<dbReference type="Pfam" id="PF13837">
    <property type="entry name" value="Myb_DNA-bind_4"/>
    <property type="match status" value="1"/>
</dbReference>
<keyword evidence="4" id="KW-1185">Reference proteome</keyword>
<feature type="region of interest" description="Disordered" evidence="1">
    <location>
        <begin position="215"/>
        <end position="252"/>
    </location>
</feature>
<organism evidence="3 4">
    <name type="scientific">Hypothenemus hampei</name>
    <name type="common">Coffee berry borer</name>
    <dbReference type="NCBI Taxonomy" id="57062"/>
    <lineage>
        <taxon>Eukaryota</taxon>
        <taxon>Metazoa</taxon>
        <taxon>Ecdysozoa</taxon>
        <taxon>Arthropoda</taxon>
        <taxon>Hexapoda</taxon>
        <taxon>Insecta</taxon>
        <taxon>Pterygota</taxon>
        <taxon>Neoptera</taxon>
        <taxon>Endopterygota</taxon>
        <taxon>Coleoptera</taxon>
        <taxon>Polyphaga</taxon>
        <taxon>Cucujiformia</taxon>
        <taxon>Curculionidae</taxon>
        <taxon>Scolytinae</taxon>
        <taxon>Hypothenemus</taxon>
    </lineage>
</organism>
<comment type="caution">
    <text evidence="3">The sequence shown here is derived from an EMBL/GenBank/DDBJ whole genome shotgun (WGS) entry which is preliminary data.</text>
</comment>
<dbReference type="PANTHER" id="PTHR47595">
    <property type="entry name" value="HEAT SHOCK 70 KDA PROTEIN 14"/>
    <property type="match status" value="1"/>
</dbReference>
<reference evidence="3 4" key="1">
    <citation type="submission" date="2024-05" db="EMBL/GenBank/DDBJ databases">
        <title>Genetic variation in Jamaican populations of the coffee berry borer (Hypothenemus hampei).</title>
        <authorList>
            <person name="Errbii M."/>
            <person name="Myrie A."/>
        </authorList>
    </citation>
    <scope>NUCLEOTIDE SEQUENCE [LARGE SCALE GENOMIC DNA]</scope>
    <source>
        <strain evidence="3">JA-Hopewell-2020-01-JO</strain>
        <tissue evidence="3">Whole body</tissue>
    </source>
</reference>
<name>A0ABD1E1L9_HYPHA</name>
<feature type="compositionally biased region" description="Basic and acidic residues" evidence="1">
    <location>
        <begin position="241"/>
        <end position="252"/>
    </location>
</feature>
<accession>A0ABD1E1L9</accession>
<dbReference type="Proteomes" id="UP001566132">
    <property type="component" value="Unassembled WGS sequence"/>
</dbReference>
<evidence type="ECO:0000256" key="1">
    <source>
        <dbReference type="SAM" id="MobiDB-lite"/>
    </source>
</evidence>
<dbReference type="EMBL" id="JBDJPC010000014">
    <property type="protein sequence ID" value="KAL1488474.1"/>
    <property type="molecule type" value="Genomic_DNA"/>
</dbReference>
<proteinExistence type="predicted"/>
<evidence type="ECO:0000313" key="4">
    <source>
        <dbReference type="Proteomes" id="UP001566132"/>
    </source>
</evidence>
<sequence>MYNQKCGIELHFRINDEIIAIEIPEEEKEIANNIENNNQYAKDYILRLINNGFVSLEKELEKIYRIDDGQRETLIFATEKFKENNLMDKKEKEESNCKWSNECTMFLIDLVQQHNEDFQKKPKNIVWKKICEKINNKHQTTWTPIQVDSKWKGLKRTYHEVKRHNNTSGNNIRKWNFFDKINDVLFNKPEINPPATCSSFKGLVVRDKENTCNVEKTSEESSSNSSSVQKYTSSFSNKRKSTAEKRHNEKMQRVDKYLELFERLVTAVEKK</sequence>
<evidence type="ECO:0000313" key="3">
    <source>
        <dbReference type="EMBL" id="KAL1488474.1"/>
    </source>
</evidence>
<feature type="compositionally biased region" description="Low complexity" evidence="1">
    <location>
        <begin position="220"/>
        <end position="234"/>
    </location>
</feature>